<feature type="transmembrane region" description="Helical" evidence="5">
    <location>
        <begin position="15"/>
        <end position="36"/>
    </location>
</feature>
<name>A0A816AQW3_9BILA</name>
<dbReference type="EMBL" id="CAJOBA010061521">
    <property type="protein sequence ID" value="CAF4331616.1"/>
    <property type="molecule type" value="Genomic_DNA"/>
</dbReference>
<accession>A0A816AQW3</accession>
<dbReference type="SUPFAM" id="SSF81321">
    <property type="entry name" value="Family A G protein-coupled receptor-like"/>
    <property type="match status" value="1"/>
</dbReference>
<dbReference type="PANTHER" id="PTHR46641">
    <property type="entry name" value="FMRFAMIDE RECEPTOR-RELATED"/>
    <property type="match status" value="1"/>
</dbReference>
<evidence type="ECO:0000259" key="6">
    <source>
        <dbReference type="PROSITE" id="PS50262"/>
    </source>
</evidence>
<dbReference type="EMBL" id="CAJNOQ010035698">
    <property type="protein sequence ID" value="CAF1600778.1"/>
    <property type="molecule type" value="Genomic_DNA"/>
</dbReference>
<keyword evidence="2 5" id="KW-0812">Transmembrane</keyword>
<dbReference type="EMBL" id="CAJOBC010102095">
    <property type="protein sequence ID" value="CAF4477716.1"/>
    <property type="molecule type" value="Genomic_DNA"/>
</dbReference>
<keyword evidence="4 5" id="KW-0472">Membrane</keyword>
<evidence type="ECO:0000313" key="7">
    <source>
        <dbReference type="EMBL" id="CAF1542986.1"/>
    </source>
</evidence>
<evidence type="ECO:0000313" key="9">
    <source>
        <dbReference type="EMBL" id="CAF4331616.1"/>
    </source>
</evidence>
<evidence type="ECO:0000256" key="1">
    <source>
        <dbReference type="ARBA" id="ARBA00004370"/>
    </source>
</evidence>
<keyword evidence="11" id="KW-1185">Reference proteome</keyword>
<dbReference type="EMBL" id="CAJNOK010039161">
    <property type="protein sequence ID" value="CAF1542986.1"/>
    <property type="molecule type" value="Genomic_DNA"/>
</dbReference>
<feature type="transmembrane region" description="Helical" evidence="5">
    <location>
        <begin position="266"/>
        <end position="284"/>
    </location>
</feature>
<dbReference type="Proteomes" id="UP000663829">
    <property type="component" value="Unassembled WGS sequence"/>
</dbReference>
<dbReference type="Pfam" id="PF00001">
    <property type="entry name" value="7tm_1"/>
    <property type="match status" value="1"/>
</dbReference>
<sequence>MLTTAEILNSVGHNFIIYFGSFVVISGIFGNLMNLCMFSQKPLRRRSFSHYIIALSVVNIIQVPNTLISRTLAEAFNIDPTLTNVKYCKFRNYSDFAGPLISLSLVCLASSDRCMSTSRSSAYRELSTIKISRRLILITYLFWLIHNIPFLVYFNINHLASNHSVCSSTSVLWANYISYFIIPILYCVLPITLLTSLGFKTYKNINTLQRRQRKTDVQLTSMILIQTIIVVLSTTPYCVFSIYAASTKYLVKDAVRTSQDALLEKLTRYVFLTNFASGFYSYIFSSKAYRKQIRSAFKILCQCRRANRVNSLKKNTM</sequence>
<reference evidence="8" key="1">
    <citation type="submission" date="2021-02" db="EMBL/GenBank/DDBJ databases">
        <authorList>
            <person name="Nowell W R."/>
        </authorList>
    </citation>
    <scope>NUCLEOTIDE SEQUENCE</scope>
</reference>
<keyword evidence="3 5" id="KW-1133">Transmembrane helix</keyword>
<dbReference type="Proteomes" id="UP000681722">
    <property type="component" value="Unassembled WGS sequence"/>
</dbReference>
<protein>
    <recommendedName>
        <fullName evidence="6">G-protein coupled receptors family 1 profile domain-containing protein</fullName>
    </recommendedName>
</protein>
<feature type="transmembrane region" description="Helical" evidence="5">
    <location>
        <begin position="176"/>
        <end position="199"/>
    </location>
</feature>
<dbReference type="InterPro" id="IPR017452">
    <property type="entry name" value="GPCR_Rhodpsn_7TM"/>
</dbReference>
<dbReference type="InterPro" id="IPR052954">
    <property type="entry name" value="GPCR-Ligand_Int"/>
</dbReference>
<comment type="subcellular location">
    <subcellularLocation>
        <location evidence="1">Membrane</location>
    </subcellularLocation>
</comment>
<evidence type="ECO:0000256" key="5">
    <source>
        <dbReference type="SAM" id="Phobius"/>
    </source>
</evidence>
<feature type="domain" description="G-protein coupled receptors family 1 profile" evidence="6">
    <location>
        <begin position="30"/>
        <end position="282"/>
    </location>
</feature>
<dbReference type="CDD" id="cd00637">
    <property type="entry name" value="7tm_classA_rhodopsin-like"/>
    <property type="match status" value="1"/>
</dbReference>
<dbReference type="OrthoDB" id="10006176at2759"/>
<dbReference type="PROSITE" id="PS50262">
    <property type="entry name" value="G_PROTEIN_RECEP_F1_2"/>
    <property type="match status" value="1"/>
</dbReference>
<dbReference type="Proteomes" id="UP000682733">
    <property type="component" value="Unassembled WGS sequence"/>
</dbReference>
<organism evidence="8 11">
    <name type="scientific">Didymodactylos carnosus</name>
    <dbReference type="NCBI Taxonomy" id="1234261"/>
    <lineage>
        <taxon>Eukaryota</taxon>
        <taxon>Metazoa</taxon>
        <taxon>Spiralia</taxon>
        <taxon>Gnathifera</taxon>
        <taxon>Rotifera</taxon>
        <taxon>Eurotatoria</taxon>
        <taxon>Bdelloidea</taxon>
        <taxon>Philodinida</taxon>
        <taxon>Philodinidae</taxon>
        <taxon>Didymodactylos</taxon>
    </lineage>
</organism>
<evidence type="ECO:0000256" key="4">
    <source>
        <dbReference type="ARBA" id="ARBA00023136"/>
    </source>
</evidence>
<evidence type="ECO:0000256" key="3">
    <source>
        <dbReference type="ARBA" id="ARBA00022989"/>
    </source>
</evidence>
<evidence type="ECO:0000313" key="8">
    <source>
        <dbReference type="EMBL" id="CAF1600778.1"/>
    </source>
</evidence>
<dbReference type="GO" id="GO:0016020">
    <property type="term" value="C:membrane"/>
    <property type="evidence" value="ECO:0007669"/>
    <property type="project" value="UniProtKB-SubCell"/>
</dbReference>
<evidence type="ECO:0000256" key="2">
    <source>
        <dbReference type="ARBA" id="ARBA00022692"/>
    </source>
</evidence>
<dbReference type="AlphaFoldDB" id="A0A816AQW3"/>
<proteinExistence type="predicted"/>
<evidence type="ECO:0000313" key="11">
    <source>
        <dbReference type="Proteomes" id="UP000663829"/>
    </source>
</evidence>
<evidence type="ECO:0000313" key="10">
    <source>
        <dbReference type="EMBL" id="CAF4477716.1"/>
    </source>
</evidence>
<feature type="transmembrane region" description="Helical" evidence="5">
    <location>
        <begin position="219"/>
        <end position="246"/>
    </location>
</feature>
<dbReference type="GO" id="GO:0004930">
    <property type="term" value="F:G protein-coupled receptor activity"/>
    <property type="evidence" value="ECO:0007669"/>
    <property type="project" value="InterPro"/>
</dbReference>
<dbReference type="InterPro" id="IPR000276">
    <property type="entry name" value="GPCR_Rhodpsn"/>
</dbReference>
<feature type="transmembrane region" description="Helical" evidence="5">
    <location>
        <begin position="135"/>
        <end position="156"/>
    </location>
</feature>
<dbReference type="Proteomes" id="UP000677228">
    <property type="component" value="Unassembled WGS sequence"/>
</dbReference>
<gene>
    <name evidence="8" type="ORF">GPM918_LOCUS42419</name>
    <name evidence="7" type="ORF">OVA965_LOCUS38879</name>
    <name evidence="10" type="ORF">SRO942_LOCUS43645</name>
    <name evidence="9" type="ORF">TMI583_LOCUS40106</name>
</gene>
<comment type="caution">
    <text evidence="8">The sequence shown here is derived from an EMBL/GenBank/DDBJ whole genome shotgun (WGS) entry which is preliminary data.</text>
</comment>
<dbReference type="Gene3D" id="1.20.1070.10">
    <property type="entry name" value="Rhodopsin 7-helix transmembrane proteins"/>
    <property type="match status" value="1"/>
</dbReference>